<proteinExistence type="predicted"/>
<reference evidence="1 2" key="1">
    <citation type="submission" date="2024-08" db="EMBL/GenBank/DDBJ databases">
        <title>Whole-genome sequencing of halo(alkali)philic microorganisms from hypersaline lakes.</title>
        <authorList>
            <person name="Sorokin D.Y."/>
            <person name="Merkel A.Y."/>
            <person name="Messina E."/>
            <person name="Yakimov M."/>
        </authorList>
    </citation>
    <scope>NUCLEOTIDE SEQUENCE [LARGE SCALE GENOMIC DNA]</scope>
    <source>
        <strain evidence="1 2">AB-hyl4</strain>
    </source>
</reference>
<name>A0ABV4U5N1_9BACT</name>
<dbReference type="Pfam" id="PF13385">
    <property type="entry name" value="Laminin_G_3"/>
    <property type="match status" value="1"/>
</dbReference>
<dbReference type="RefSeq" id="WP_425345825.1">
    <property type="nucleotide sequence ID" value="NZ_JBGUBD010000006.1"/>
</dbReference>
<gene>
    <name evidence="1" type="ORF">ACERK3_11450</name>
</gene>
<protein>
    <submittedName>
        <fullName evidence="1">LamG-like jellyroll fold domain-containing protein</fullName>
    </submittedName>
</protein>
<evidence type="ECO:0000313" key="2">
    <source>
        <dbReference type="Proteomes" id="UP001575105"/>
    </source>
</evidence>
<dbReference type="InterPro" id="IPR013320">
    <property type="entry name" value="ConA-like_dom_sf"/>
</dbReference>
<dbReference type="SUPFAM" id="SSF49899">
    <property type="entry name" value="Concanavalin A-like lectins/glucanases"/>
    <property type="match status" value="1"/>
</dbReference>
<evidence type="ECO:0000313" key="1">
    <source>
        <dbReference type="EMBL" id="MFA9478906.1"/>
    </source>
</evidence>
<accession>A0ABV4U5N1</accession>
<dbReference type="Proteomes" id="UP001575105">
    <property type="component" value="Unassembled WGS sequence"/>
</dbReference>
<comment type="caution">
    <text evidence="1">The sequence shown here is derived from an EMBL/GenBank/DDBJ whole genome shotgun (WGS) entry which is preliminary data.</text>
</comment>
<organism evidence="1 2">
    <name type="scientific">Natronomicrosphaera hydrolytica</name>
    <dbReference type="NCBI Taxonomy" id="3242702"/>
    <lineage>
        <taxon>Bacteria</taxon>
        <taxon>Pseudomonadati</taxon>
        <taxon>Planctomycetota</taxon>
        <taxon>Phycisphaerae</taxon>
        <taxon>Phycisphaerales</taxon>
        <taxon>Phycisphaeraceae</taxon>
        <taxon>Natronomicrosphaera</taxon>
    </lineage>
</organism>
<sequence length="154" mass="17044">MMALSPRAYWRSLAALDVLPDVTGQGHHCAVVSGNVTGVAGSLFRDDDGGIRLTKARLEVPSHPNLSGFDDFTMLFWMRIDAVPTSLSYVLAVLQTTEFSWFISFRNNGVLRLALSLNGTSLTNAVDINSVWLDDGQWHFCAFRRAGLDRQRLA</sequence>
<dbReference type="EMBL" id="JBGUBD010000006">
    <property type="protein sequence ID" value="MFA9478906.1"/>
    <property type="molecule type" value="Genomic_DNA"/>
</dbReference>
<keyword evidence="2" id="KW-1185">Reference proteome</keyword>
<dbReference type="Gene3D" id="2.60.120.200">
    <property type="match status" value="1"/>
</dbReference>